<dbReference type="AlphaFoldDB" id="A0A9K3Q4K3"/>
<feature type="region of interest" description="Disordered" evidence="1">
    <location>
        <begin position="389"/>
        <end position="415"/>
    </location>
</feature>
<evidence type="ECO:0000313" key="4">
    <source>
        <dbReference type="Proteomes" id="UP000693970"/>
    </source>
</evidence>
<name>A0A9K3Q4K3_9STRA</name>
<dbReference type="PANTHER" id="PTHR34730">
    <property type="entry name" value="UNNAMED PRODUCT"/>
    <property type="match status" value="1"/>
</dbReference>
<feature type="transmembrane region" description="Helical" evidence="2">
    <location>
        <begin position="550"/>
        <end position="573"/>
    </location>
</feature>
<feature type="compositionally biased region" description="Basic and acidic residues" evidence="1">
    <location>
        <begin position="30"/>
        <end position="46"/>
    </location>
</feature>
<reference evidence="3" key="1">
    <citation type="journal article" date="2021" name="Sci. Rep.">
        <title>Diploid genomic architecture of Nitzschia inconspicua, an elite biomass production diatom.</title>
        <authorList>
            <person name="Oliver A."/>
            <person name="Podell S."/>
            <person name="Pinowska A."/>
            <person name="Traller J.C."/>
            <person name="Smith S.R."/>
            <person name="McClure R."/>
            <person name="Beliaev A."/>
            <person name="Bohutskyi P."/>
            <person name="Hill E.A."/>
            <person name="Rabines A."/>
            <person name="Zheng H."/>
            <person name="Allen L.Z."/>
            <person name="Kuo A."/>
            <person name="Grigoriev I.V."/>
            <person name="Allen A.E."/>
            <person name="Hazlebeck D."/>
            <person name="Allen E.E."/>
        </authorList>
    </citation>
    <scope>NUCLEOTIDE SEQUENCE</scope>
    <source>
        <strain evidence="3">Hildebrandi</strain>
    </source>
</reference>
<feature type="transmembrane region" description="Helical" evidence="2">
    <location>
        <begin position="447"/>
        <end position="469"/>
    </location>
</feature>
<keyword evidence="2" id="KW-0472">Membrane</keyword>
<feature type="compositionally biased region" description="Basic and acidic residues" evidence="1">
    <location>
        <begin position="14"/>
        <end position="23"/>
    </location>
</feature>
<evidence type="ECO:0000256" key="2">
    <source>
        <dbReference type="SAM" id="Phobius"/>
    </source>
</evidence>
<reference evidence="3" key="2">
    <citation type="submission" date="2021-04" db="EMBL/GenBank/DDBJ databases">
        <authorList>
            <person name="Podell S."/>
        </authorList>
    </citation>
    <scope>NUCLEOTIDE SEQUENCE</scope>
    <source>
        <strain evidence="3">Hildebrandi</strain>
    </source>
</reference>
<keyword evidence="4" id="KW-1185">Reference proteome</keyword>
<feature type="region of interest" description="Disordered" evidence="1">
    <location>
        <begin position="1"/>
        <end position="46"/>
    </location>
</feature>
<evidence type="ECO:0000256" key="1">
    <source>
        <dbReference type="SAM" id="MobiDB-lite"/>
    </source>
</evidence>
<sequence>MKEEKKKKTKTKKRHDDVTKKVGDVINADATKDHPVSDEEDGSKADIQQKVDTTERIDPVKNSTNEVSTLNAYYGNFKGFLATVSMILNAGLMVYAHVGLSAVVLSSRPPVPAVSTTPTSPPLGGLCNENDLSIWQEEGGQVNRTIHSNFCSRQYNGVGCLLDTACIEECFATTFGYSQNCSTCFGAIPQCSFDSGCALICASDSFSEECQECNIPCTEQLDLCLGFPAANSTEVTRRRNLQEGVCVQLDLEELNWYVVYELTFINSIEKAWTGDAKLLAVIIVLFSGIWPYAKNIILVWLWYWPMTVERRTNVLTWLLRLSKYTLVDVFAVVSVLVGVLLQLNVGGTEVATRAEPRPSIIAFFLATVWEFTQIEWVVHCHNQHVQYPADSAETKEETSPAVDTGDAPTAEIKGSNPTHLLDAMKFRTKLSSNENTLSLSNVTGMHLWVAFLLISTLALYLAGTVMEIVQFTSFGAGDNIGCTHSFNLVTFGNAMVSELALTANSAEAGTWTLYIAYVILVLFLPITVHCMQIVLLTLATFCENKERNRFFFKWTSSLWGFSSVEVLLIGLFSVEFKFEKFVSALAGNDNSQFFSVNSSLGPAFFILIAYSVMSGLLQYFIYCATAEYYHVDPYHKVNLIWTKLFGCWLEKKQ</sequence>
<feature type="transmembrane region" description="Helical" evidence="2">
    <location>
        <begin position="593"/>
        <end position="612"/>
    </location>
</feature>
<comment type="caution">
    <text evidence="3">The sequence shown here is derived from an EMBL/GenBank/DDBJ whole genome shotgun (WGS) entry which is preliminary data.</text>
</comment>
<protein>
    <submittedName>
        <fullName evidence="3">Paraquat-inducible protein A domain containing protein</fullName>
    </submittedName>
</protein>
<keyword evidence="2" id="KW-0812">Transmembrane</keyword>
<dbReference type="OrthoDB" id="46101at2759"/>
<keyword evidence="2" id="KW-1133">Transmembrane helix</keyword>
<accession>A0A9K3Q4K3</accession>
<feature type="transmembrane region" description="Helical" evidence="2">
    <location>
        <begin position="324"/>
        <end position="343"/>
    </location>
</feature>
<feature type="transmembrane region" description="Helical" evidence="2">
    <location>
        <begin position="278"/>
        <end position="304"/>
    </location>
</feature>
<organism evidence="3 4">
    <name type="scientific">Nitzschia inconspicua</name>
    <dbReference type="NCBI Taxonomy" id="303405"/>
    <lineage>
        <taxon>Eukaryota</taxon>
        <taxon>Sar</taxon>
        <taxon>Stramenopiles</taxon>
        <taxon>Ochrophyta</taxon>
        <taxon>Bacillariophyta</taxon>
        <taxon>Bacillariophyceae</taxon>
        <taxon>Bacillariophycidae</taxon>
        <taxon>Bacillariales</taxon>
        <taxon>Bacillariaceae</taxon>
        <taxon>Nitzschia</taxon>
    </lineage>
</organism>
<dbReference type="Proteomes" id="UP000693970">
    <property type="component" value="Unassembled WGS sequence"/>
</dbReference>
<evidence type="ECO:0000313" key="3">
    <source>
        <dbReference type="EMBL" id="KAG7370933.1"/>
    </source>
</evidence>
<feature type="transmembrane region" description="Helical" evidence="2">
    <location>
        <begin position="514"/>
        <end position="538"/>
    </location>
</feature>
<proteinExistence type="predicted"/>
<dbReference type="PANTHER" id="PTHR34730:SF1">
    <property type="entry name" value="PARAQUAT-INDUCIBLE PROTEIN A"/>
    <property type="match status" value="1"/>
</dbReference>
<dbReference type="EMBL" id="JAGRRH010000004">
    <property type="protein sequence ID" value="KAG7370933.1"/>
    <property type="molecule type" value="Genomic_DNA"/>
</dbReference>
<gene>
    <name evidence="3" type="ORF">IV203_019503</name>
</gene>